<evidence type="ECO:0000256" key="5">
    <source>
        <dbReference type="ARBA" id="ARBA00018099"/>
    </source>
</evidence>
<feature type="chain" id="PRO_5042951999" description="Adenosine deaminase" evidence="11">
    <location>
        <begin position="18"/>
        <end position="495"/>
    </location>
</feature>
<feature type="domain" description="Adenosine/AMP deaminase N-terminal" evidence="13">
    <location>
        <begin position="18"/>
        <end position="92"/>
    </location>
</feature>
<evidence type="ECO:0000256" key="8">
    <source>
        <dbReference type="ARBA" id="ARBA00022729"/>
    </source>
</evidence>
<evidence type="ECO:0000256" key="2">
    <source>
        <dbReference type="ARBA" id="ARBA00004613"/>
    </source>
</evidence>
<evidence type="ECO:0000256" key="9">
    <source>
        <dbReference type="ARBA" id="ARBA00022801"/>
    </source>
</evidence>
<dbReference type="EC" id="3.5.4.4" evidence="4"/>
<sequence length="495" mass="56967">MQAKVLTFLILSGVALGDYWSDRDKLIAIEESQMLGSDVVLTEEEEAVNEFLMKDKLREYDSGFTNPRLFSPSRHFFEVRDNIEESNVFKFIKQMPKGGALHGHDTSLLSYNALYNLTYEDNLYACTVNKRLKLKFMNASVEDEECKWKLLSDLRKEDPYYDVWLQSQLTLVTENPREAYQDINEVWRALDDVFETVTPLVTYRPVMETYVYQALLELYEDNVFYLEFRSTLPEVYELNGYVYNPIEVAGIYKKVADKFKQDYPDFIDVRLIYAPVRNVNNATVEEYVNIVNELEIRYPGFLVGFDLVGQEDIGKPLSEFIQLIQTVSQNISFIFHAGETNWFGSSTDLNLVDAILLGTKRIGHGYGLIKHPLLMALAKNKGIAVEVCPISNQVLMLVEDLRNHPAAHLIASGYPIVVSYDDPSFWGSKGLSYDFYLAFMGMASRSSDLRLLKKLAENSFTYSALSVVEKRVAKRKWHKTWNTFIGTTYRSISRL</sequence>
<dbReference type="GO" id="GO:0005615">
    <property type="term" value="C:extracellular space"/>
    <property type="evidence" value="ECO:0007669"/>
    <property type="project" value="InterPro"/>
</dbReference>
<comment type="cofactor">
    <cofactor evidence="1">
        <name>Zn(2+)</name>
        <dbReference type="ChEBI" id="CHEBI:29105"/>
    </cofactor>
</comment>
<evidence type="ECO:0000256" key="6">
    <source>
        <dbReference type="ARBA" id="ARBA00022525"/>
    </source>
</evidence>
<dbReference type="InterPro" id="IPR032466">
    <property type="entry name" value="Metal_Hydrolase"/>
</dbReference>
<feature type="signal peptide" evidence="11">
    <location>
        <begin position="1"/>
        <end position="17"/>
    </location>
</feature>
<name>A0AAN7P1D4_9COLE</name>
<keyword evidence="9" id="KW-0378">Hydrolase</keyword>
<evidence type="ECO:0000313" key="14">
    <source>
        <dbReference type="EMBL" id="KAK4873083.1"/>
    </source>
</evidence>
<evidence type="ECO:0000256" key="7">
    <source>
        <dbReference type="ARBA" id="ARBA00022723"/>
    </source>
</evidence>
<comment type="similarity">
    <text evidence="3">Belongs to the metallo-dependent hydrolases superfamily. Adenosine and AMP deaminases family. ADGF subfamily.</text>
</comment>
<evidence type="ECO:0000256" key="1">
    <source>
        <dbReference type="ARBA" id="ARBA00001947"/>
    </source>
</evidence>
<dbReference type="Gene3D" id="3.20.20.140">
    <property type="entry name" value="Metal-dependent hydrolases"/>
    <property type="match status" value="1"/>
</dbReference>
<dbReference type="EMBL" id="JARPUR010000007">
    <property type="protein sequence ID" value="KAK4873083.1"/>
    <property type="molecule type" value="Genomic_DNA"/>
</dbReference>
<dbReference type="PANTHER" id="PTHR11409:SF39">
    <property type="entry name" value="ADENOSINE DEAMINASE 2"/>
    <property type="match status" value="1"/>
</dbReference>
<comment type="subcellular location">
    <subcellularLocation>
        <location evidence="2">Secreted</location>
    </subcellularLocation>
</comment>
<keyword evidence="7" id="KW-0479">Metal-binding</keyword>
<proteinExistence type="inferred from homology"/>
<dbReference type="InterPro" id="IPR006331">
    <property type="entry name" value="ADGF"/>
</dbReference>
<organism evidence="14 15">
    <name type="scientific">Aquatica leii</name>
    <dbReference type="NCBI Taxonomy" id="1421715"/>
    <lineage>
        <taxon>Eukaryota</taxon>
        <taxon>Metazoa</taxon>
        <taxon>Ecdysozoa</taxon>
        <taxon>Arthropoda</taxon>
        <taxon>Hexapoda</taxon>
        <taxon>Insecta</taxon>
        <taxon>Pterygota</taxon>
        <taxon>Neoptera</taxon>
        <taxon>Endopterygota</taxon>
        <taxon>Coleoptera</taxon>
        <taxon>Polyphaga</taxon>
        <taxon>Elateriformia</taxon>
        <taxon>Elateroidea</taxon>
        <taxon>Lampyridae</taxon>
        <taxon>Luciolinae</taxon>
        <taxon>Aquatica</taxon>
    </lineage>
</organism>
<dbReference type="Pfam" id="PF00962">
    <property type="entry name" value="A_deaminase"/>
    <property type="match status" value="1"/>
</dbReference>
<evidence type="ECO:0000259" key="12">
    <source>
        <dbReference type="Pfam" id="PF00962"/>
    </source>
</evidence>
<evidence type="ECO:0000256" key="3">
    <source>
        <dbReference type="ARBA" id="ARBA00006083"/>
    </source>
</evidence>
<comment type="catalytic activity">
    <reaction evidence="10">
        <text>adenosine + H2O + H(+) = inosine + NH4(+)</text>
        <dbReference type="Rhea" id="RHEA:24408"/>
        <dbReference type="ChEBI" id="CHEBI:15377"/>
        <dbReference type="ChEBI" id="CHEBI:15378"/>
        <dbReference type="ChEBI" id="CHEBI:16335"/>
        <dbReference type="ChEBI" id="CHEBI:17596"/>
        <dbReference type="ChEBI" id="CHEBI:28938"/>
        <dbReference type="EC" id="3.5.4.4"/>
    </reaction>
</comment>
<keyword evidence="15" id="KW-1185">Reference proteome</keyword>
<evidence type="ECO:0000256" key="10">
    <source>
        <dbReference type="ARBA" id="ARBA00047764"/>
    </source>
</evidence>
<dbReference type="Pfam" id="PF08451">
    <property type="entry name" value="A_deaminase_N"/>
    <property type="match status" value="1"/>
</dbReference>
<dbReference type="SUPFAM" id="SSF51556">
    <property type="entry name" value="Metallo-dependent hydrolases"/>
    <property type="match status" value="1"/>
</dbReference>
<reference evidence="15" key="1">
    <citation type="submission" date="2023-01" db="EMBL/GenBank/DDBJ databases">
        <title>Key to firefly adult light organ development and bioluminescence: homeobox transcription factors regulate luciferase expression and transportation to peroxisome.</title>
        <authorList>
            <person name="Fu X."/>
        </authorList>
    </citation>
    <scope>NUCLEOTIDE SEQUENCE [LARGE SCALE GENOMIC DNA]</scope>
</reference>
<dbReference type="CDD" id="cd01321">
    <property type="entry name" value="ADGF"/>
    <property type="match status" value="1"/>
</dbReference>
<dbReference type="GO" id="GO:0046872">
    <property type="term" value="F:metal ion binding"/>
    <property type="evidence" value="ECO:0007669"/>
    <property type="project" value="UniProtKB-KW"/>
</dbReference>
<dbReference type="PANTHER" id="PTHR11409">
    <property type="entry name" value="ADENOSINE DEAMINASE"/>
    <property type="match status" value="1"/>
</dbReference>
<dbReference type="InterPro" id="IPR001365">
    <property type="entry name" value="A_deaminase_dom"/>
</dbReference>
<dbReference type="GO" id="GO:0004000">
    <property type="term" value="F:adenosine deaminase activity"/>
    <property type="evidence" value="ECO:0007669"/>
    <property type="project" value="InterPro"/>
</dbReference>
<dbReference type="NCBIfam" id="TIGR01431">
    <property type="entry name" value="adm_rel"/>
    <property type="match status" value="1"/>
</dbReference>
<dbReference type="FunFam" id="3.20.20.140:FF:000017">
    <property type="entry name" value="Adenosine deaminase 2"/>
    <property type="match status" value="1"/>
</dbReference>
<dbReference type="InterPro" id="IPR013659">
    <property type="entry name" value="A_deaminase_N"/>
</dbReference>
<dbReference type="GO" id="GO:0046103">
    <property type="term" value="P:inosine biosynthetic process"/>
    <property type="evidence" value="ECO:0007669"/>
    <property type="project" value="TreeGrafter"/>
</dbReference>
<evidence type="ECO:0000259" key="13">
    <source>
        <dbReference type="Pfam" id="PF08451"/>
    </source>
</evidence>
<accession>A0AAN7P1D4</accession>
<evidence type="ECO:0000256" key="4">
    <source>
        <dbReference type="ARBA" id="ARBA00012784"/>
    </source>
</evidence>
<feature type="domain" description="Adenosine deaminase" evidence="12">
    <location>
        <begin position="187"/>
        <end position="471"/>
    </location>
</feature>
<comment type="caution">
    <text evidence="14">The sequence shown here is derived from an EMBL/GenBank/DDBJ whole genome shotgun (WGS) entry which is preliminary data.</text>
</comment>
<dbReference type="InterPro" id="IPR006330">
    <property type="entry name" value="Ado/ade_deaminase"/>
</dbReference>
<dbReference type="Proteomes" id="UP001353858">
    <property type="component" value="Unassembled WGS sequence"/>
</dbReference>
<protein>
    <recommendedName>
        <fullName evidence="5">Adenosine deaminase</fullName>
        <ecNumber evidence="4">3.5.4.4</ecNumber>
    </recommendedName>
</protein>
<gene>
    <name evidence="14" type="ORF">RN001_015112</name>
</gene>
<evidence type="ECO:0000313" key="15">
    <source>
        <dbReference type="Proteomes" id="UP001353858"/>
    </source>
</evidence>
<keyword evidence="8 11" id="KW-0732">Signal</keyword>
<evidence type="ECO:0000256" key="11">
    <source>
        <dbReference type="SAM" id="SignalP"/>
    </source>
</evidence>
<dbReference type="AlphaFoldDB" id="A0AAN7P1D4"/>
<dbReference type="GO" id="GO:0006154">
    <property type="term" value="P:adenosine catabolic process"/>
    <property type="evidence" value="ECO:0007669"/>
    <property type="project" value="InterPro"/>
</dbReference>
<keyword evidence="6" id="KW-0964">Secreted</keyword>